<keyword evidence="2" id="KW-1185">Reference proteome</keyword>
<dbReference type="Proteomes" id="UP000032578">
    <property type="component" value="Unassembled WGS sequence"/>
</dbReference>
<dbReference type="Gene3D" id="3.30.420.60">
    <property type="entry name" value="eRF1 domain 2"/>
    <property type="match status" value="1"/>
</dbReference>
<name>A0A0D7WBT2_9FLAO</name>
<accession>A0A0D7WBT2</accession>
<evidence type="ECO:0000313" key="1">
    <source>
        <dbReference type="EMBL" id="KJD36524.1"/>
    </source>
</evidence>
<protein>
    <submittedName>
        <fullName evidence="1">Uncharacterized protein</fullName>
    </submittedName>
</protein>
<dbReference type="AlphaFoldDB" id="A0A0D7WBT2"/>
<evidence type="ECO:0000313" key="2">
    <source>
        <dbReference type="Proteomes" id="UP000032578"/>
    </source>
</evidence>
<dbReference type="EMBL" id="JTDW01000002">
    <property type="protein sequence ID" value="KJD36524.1"/>
    <property type="molecule type" value="Genomic_DNA"/>
</dbReference>
<dbReference type="RefSeq" id="WP_044631338.1">
    <property type="nucleotide sequence ID" value="NZ_JTDW01000002.1"/>
</dbReference>
<dbReference type="PATRIC" id="fig|1435349.4.peg.1185"/>
<gene>
    <name evidence="1" type="ORF">PW52_02405</name>
</gene>
<dbReference type="SUPFAM" id="SSF53137">
    <property type="entry name" value="Translational machinery components"/>
    <property type="match status" value="1"/>
</dbReference>
<reference evidence="1 2" key="1">
    <citation type="submission" date="2014-11" db="EMBL/GenBank/DDBJ databases">
        <title>Tamlana sedimentorum sp. nov., isolated from shallow sand sediments of the Sea of Japan.</title>
        <authorList>
            <person name="Romanenko L.A."/>
        </authorList>
    </citation>
    <scope>NUCLEOTIDE SEQUENCE [LARGE SCALE GENOMIC DNA]</scope>
    <source>
        <strain evidence="1 2">JCM 19808</strain>
    </source>
</reference>
<dbReference type="InterPro" id="IPR042226">
    <property type="entry name" value="eFR1_2_sf"/>
</dbReference>
<comment type="caution">
    <text evidence="1">The sequence shown here is derived from an EMBL/GenBank/DDBJ whole genome shotgun (WGS) entry which is preliminary data.</text>
</comment>
<organism evidence="1 2">
    <name type="scientific">Neotamlana sedimentorum</name>
    <dbReference type="NCBI Taxonomy" id="1435349"/>
    <lineage>
        <taxon>Bacteria</taxon>
        <taxon>Pseudomonadati</taxon>
        <taxon>Bacteroidota</taxon>
        <taxon>Flavobacteriia</taxon>
        <taxon>Flavobacteriales</taxon>
        <taxon>Flavobacteriaceae</taxon>
        <taxon>Neotamlana</taxon>
    </lineage>
</organism>
<sequence>MKTNNNLGIWMDHSVANLIDLKSKKKCRSIESKFTSEIKEEALIRSESLMHNKRQQMNEKFYDKIGAQILKYKNVLLFGPTNAKVELHNYLNKDLHFQNIKIDIESSDNITDNEQIAFVKNHFAKT</sequence>
<proteinExistence type="predicted"/>
<dbReference type="OrthoDB" id="1122364at2"/>